<proteinExistence type="predicted"/>
<keyword evidence="5" id="KW-0472">Membrane</keyword>
<keyword evidence="5" id="KW-0812">Transmembrane</keyword>
<evidence type="ECO:0000256" key="3">
    <source>
        <dbReference type="ARBA" id="ARBA00023004"/>
    </source>
</evidence>
<evidence type="ECO:0000256" key="4">
    <source>
        <dbReference type="PROSITE-ProRule" id="PRU00433"/>
    </source>
</evidence>
<dbReference type="RefSeq" id="WP_237378149.1">
    <property type="nucleotide sequence ID" value="NZ_CP071793.1"/>
</dbReference>
<dbReference type="Proteomes" id="UP000663929">
    <property type="component" value="Chromosome"/>
</dbReference>
<dbReference type="Pfam" id="PF13442">
    <property type="entry name" value="Cytochrome_CBB3"/>
    <property type="match status" value="1"/>
</dbReference>
<dbReference type="GO" id="GO:0020037">
    <property type="term" value="F:heme binding"/>
    <property type="evidence" value="ECO:0007669"/>
    <property type="project" value="InterPro"/>
</dbReference>
<dbReference type="KEGG" id="scor:J3U87_23190"/>
<dbReference type="InterPro" id="IPR009056">
    <property type="entry name" value="Cyt_c-like_dom"/>
</dbReference>
<feature type="transmembrane region" description="Helical" evidence="5">
    <location>
        <begin position="7"/>
        <end position="27"/>
    </location>
</feature>
<dbReference type="PROSITE" id="PS51007">
    <property type="entry name" value="CYTC"/>
    <property type="match status" value="1"/>
</dbReference>
<feature type="domain" description="Cytochrome c" evidence="6">
    <location>
        <begin position="145"/>
        <end position="242"/>
    </location>
</feature>
<gene>
    <name evidence="7" type="ORF">J3U87_23190</name>
</gene>
<dbReference type="GO" id="GO:0046872">
    <property type="term" value="F:metal ion binding"/>
    <property type="evidence" value="ECO:0007669"/>
    <property type="project" value="UniProtKB-KW"/>
</dbReference>
<keyword evidence="2 4" id="KW-0479">Metal-binding</keyword>
<name>A0A8A4TPI9_SULCO</name>
<keyword evidence="3 4" id="KW-0408">Iron</keyword>
<evidence type="ECO:0000256" key="2">
    <source>
        <dbReference type="ARBA" id="ARBA00022723"/>
    </source>
</evidence>
<dbReference type="AlphaFoldDB" id="A0A8A4TPI9"/>
<dbReference type="InterPro" id="IPR036909">
    <property type="entry name" value="Cyt_c-like_dom_sf"/>
</dbReference>
<dbReference type="EMBL" id="CP071793">
    <property type="protein sequence ID" value="QTD48495.1"/>
    <property type="molecule type" value="Genomic_DNA"/>
</dbReference>
<evidence type="ECO:0000256" key="1">
    <source>
        <dbReference type="ARBA" id="ARBA00022617"/>
    </source>
</evidence>
<keyword evidence="8" id="KW-1185">Reference proteome</keyword>
<accession>A0A8A4TPI9</accession>
<feature type="transmembrane region" description="Helical" evidence="5">
    <location>
        <begin position="33"/>
        <end position="52"/>
    </location>
</feature>
<reference evidence="7" key="1">
    <citation type="submission" date="2021-03" db="EMBL/GenBank/DDBJ databases">
        <title>Acanthopleuribacteraceae sp. M133.</title>
        <authorList>
            <person name="Wang G."/>
        </authorList>
    </citation>
    <scope>NUCLEOTIDE SEQUENCE</scope>
    <source>
        <strain evidence="7">M133</strain>
    </source>
</reference>
<evidence type="ECO:0000313" key="8">
    <source>
        <dbReference type="Proteomes" id="UP000663929"/>
    </source>
</evidence>
<sequence>MLKHPLFQFFVLLIASYLFYTLGIQVLSKPIPATLVSQYMAITLGVLLLYMATETERWERFKSPIYEALIGATGVHRMLRNVLFVLIPLFAGFQTYQAVKPQTTPPPPFRTVHPANPESITFRGESYDLTTLTNPLRAEPAKFDEHLEVGKKVYYERCFYCHGDTWAGDGHFAKGFVPAPAKFTGDATLAILTESYVFWRIAKGGPGLPREATPWNSAMPAWEDRLTADEIWAVTMYLYDAVEKEPRTVLSQTESGGH</sequence>
<evidence type="ECO:0000313" key="7">
    <source>
        <dbReference type="EMBL" id="QTD48495.1"/>
    </source>
</evidence>
<dbReference type="GO" id="GO:0009055">
    <property type="term" value="F:electron transfer activity"/>
    <property type="evidence" value="ECO:0007669"/>
    <property type="project" value="InterPro"/>
</dbReference>
<dbReference type="SUPFAM" id="SSF46626">
    <property type="entry name" value="Cytochrome c"/>
    <property type="match status" value="1"/>
</dbReference>
<dbReference type="Gene3D" id="1.10.760.10">
    <property type="entry name" value="Cytochrome c-like domain"/>
    <property type="match status" value="1"/>
</dbReference>
<evidence type="ECO:0000259" key="6">
    <source>
        <dbReference type="PROSITE" id="PS51007"/>
    </source>
</evidence>
<protein>
    <submittedName>
        <fullName evidence="7">Cytochrome c</fullName>
    </submittedName>
</protein>
<keyword evidence="1 4" id="KW-0349">Heme</keyword>
<organism evidence="7 8">
    <name type="scientific">Sulfidibacter corallicola</name>
    <dbReference type="NCBI Taxonomy" id="2818388"/>
    <lineage>
        <taxon>Bacteria</taxon>
        <taxon>Pseudomonadati</taxon>
        <taxon>Acidobacteriota</taxon>
        <taxon>Holophagae</taxon>
        <taxon>Acanthopleuribacterales</taxon>
        <taxon>Acanthopleuribacteraceae</taxon>
        <taxon>Sulfidibacter</taxon>
    </lineage>
</organism>
<evidence type="ECO:0000256" key="5">
    <source>
        <dbReference type="SAM" id="Phobius"/>
    </source>
</evidence>
<feature type="transmembrane region" description="Helical" evidence="5">
    <location>
        <begin position="82"/>
        <end position="99"/>
    </location>
</feature>
<keyword evidence="5" id="KW-1133">Transmembrane helix</keyword>